<feature type="compositionally biased region" description="Basic and acidic residues" evidence="2">
    <location>
        <begin position="772"/>
        <end position="781"/>
    </location>
</feature>
<evidence type="ECO:0000256" key="1">
    <source>
        <dbReference type="SAM" id="Coils"/>
    </source>
</evidence>
<evidence type="ECO:0000313" key="5">
    <source>
        <dbReference type="Proteomes" id="UP000826661"/>
    </source>
</evidence>
<dbReference type="PANTHER" id="PTHR46082:SF6">
    <property type="entry name" value="AAA+ ATPASE DOMAIN-CONTAINING PROTEIN-RELATED"/>
    <property type="match status" value="1"/>
</dbReference>
<dbReference type="EMBL" id="CP075866">
    <property type="protein sequence ID" value="QYS98553.1"/>
    <property type="molecule type" value="Genomic_DNA"/>
</dbReference>
<organism evidence="4 5">
    <name type="scientific">Trichoderma simmonsii</name>
    <dbReference type="NCBI Taxonomy" id="1491479"/>
    <lineage>
        <taxon>Eukaryota</taxon>
        <taxon>Fungi</taxon>
        <taxon>Dikarya</taxon>
        <taxon>Ascomycota</taxon>
        <taxon>Pezizomycotina</taxon>
        <taxon>Sordariomycetes</taxon>
        <taxon>Hypocreomycetidae</taxon>
        <taxon>Hypocreales</taxon>
        <taxon>Hypocreaceae</taxon>
        <taxon>Trichoderma</taxon>
    </lineage>
</organism>
<feature type="domain" description="ORC1/DEAH AAA+ ATPase" evidence="3">
    <location>
        <begin position="78"/>
        <end position="180"/>
    </location>
</feature>
<dbReference type="Pfam" id="PF13374">
    <property type="entry name" value="TPR_10"/>
    <property type="match status" value="4"/>
</dbReference>
<dbReference type="InterPro" id="IPR027417">
    <property type="entry name" value="P-loop_NTPase"/>
</dbReference>
<keyword evidence="5" id="KW-1185">Reference proteome</keyword>
<evidence type="ECO:0000256" key="2">
    <source>
        <dbReference type="SAM" id="MobiDB-lite"/>
    </source>
</evidence>
<dbReference type="Proteomes" id="UP000826661">
    <property type="component" value="Chromosome III"/>
</dbReference>
<feature type="coiled-coil region" evidence="1">
    <location>
        <begin position="220"/>
        <end position="247"/>
    </location>
</feature>
<feature type="region of interest" description="Disordered" evidence="2">
    <location>
        <begin position="772"/>
        <end position="792"/>
    </location>
</feature>
<dbReference type="Gene3D" id="1.25.40.10">
    <property type="entry name" value="Tetratricopeptide repeat domain"/>
    <property type="match status" value="2"/>
</dbReference>
<dbReference type="SMART" id="SM00028">
    <property type="entry name" value="TPR"/>
    <property type="match status" value="5"/>
</dbReference>
<dbReference type="NCBIfam" id="NF040586">
    <property type="entry name" value="FxSxx_TPR"/>
    <property type="match status" value="1"/>
</dbReference>
<gene>
    <name evidence="4" type="ORF">H0G86_005733</name>
</gene>
<dbReference type="SUPFAM" id="SSF52540">
    <property type="entry name" value="P-loop containing nucleoside triphosphate hydrolases"/>
    <property type="match status" value="1"/>
</dbReference>
<keyword evidence="1" id="KW-0175">Coiled coil</keyword>
<protein>
    <submittedName>
        <fullName evidence="4">TPR_REGION domain-containing protein</fullName>
    </submittedName>
</protein>
<dbReference type="Gene3D" id="3.40.50.300">
    <property type="entry name" value="P-loop containing nucleotide triphosphate hydrolases"/>
    <property type="match status" value="1"/>
</dbReference>
<name>A0A8G0PJ76_9HYPO</name>
<dbReference type="InterPro" id="IPR019734">
    <property type="entry name" value="TPR_rpt"/>
</dbReference>
<accession>A0A8G0PJ76</accession>
<reference evidence="4 5" key="1">
    <citation type="journal article" date="2021" name="BMC Genomics">
        <title>Telomere-to-telomere genome assembly of asparaginase-producing Trichoderma simmonsii.</title>
        <authorList>
            <person name="Chung D."/>
            <person name="Kwon Y.M."/>
            <person name="Yang Y."/>
        </authorList>
    </citation>
    <scope>NUCLEOTIDE SEQUENCE [LARGE SCALE GENOMIC DNA]</scope>
    <source>
        <strain evidence="4 5">GH-Sj1</strain>
    </source>
</reference>
<dbReference type="Pfam" id="PF13401">
    <property type="entry name" value="AAA_22"/>
    <property type="match status" value="1"/>
</dbReference>
<dbReference type="AlphaFoldDB" id="A0A8G0PJ76"/>
<sequence>MELPAPCQREIGNTQFGNNTTIHQDNNTYNLHLPLRPARPFIHIIPYPRNEDLVSRPDLVEKLNVLLPQTSRAYCSAALWGLGGSGKTQIALNYAYNRRDKGTCSVFWVHADSEATFSQDYKTIAQAFGVDQQLKGEDLLAAVRDQIAAQPDWVLVLDNADDLQIFGVDQAPEQTKSLYQYIPRASVGTVLWTSRDAHIAGTLVGSRRGIKVARMKSDEAEELLTIARDLEANEEELETAALLEELQWLPLAITQAGAYMRRTLTSAKEYSSLLAESKRRWEILKVNEFDRHRRPNVPNNVLETWGISIDRLRQESETAYNILHVLAYVTNQNIPHEIITTILKLSDIQPEQLDAEATKAITRLKEFSFLGMQRTEDGGRSYEMHKLVQEAARYGLSLWQPSVFDKVPSEKEGQGYFSGIAVQVILDLFPDSEPKTWAQCEKYLAHAVQMGDWAGLNERQAEINLLFRRVSRFFLDRGRWREKELVDKRGLEFDRKTWGGKHPNTITSMSHLAATYYEQGRYNEAEALEVQVLDLQREIFGDKHPKTVRSIANLASTYREQGRYEEAEALEVQVLGLRRELFGDKHSETISTMASLASTYARQGRYREAEEIEVGVIDLRQEILGKVHPDTITSLANLASTHYEQGRYKEAEEIEVGVLDLRRQILGKEHPDTIKSLANLASAYYEQGRYKEAEALDTQVLDLQREILGKEHPDTLGVMHNLAWTWKEQGRLSDALILMEECVQCQRSTLGPEHPYTVKSAKFLEMWKSEDHSLESNEIHKQSGQVDGESSE</sequence>
<dbReference type="GO" id="GO:0016887">
    <property type="term" value="F:ATP hydrolysis activity"/>
    <property type="evidence" value="ECO:0007669"/>
    <property type="project" value="InterPro"/>
</dbReference>
<dbReference type="PANTHER" id="PTHR46082">
    <property type="entry name" value="ATP/GTP-BINDING PROTEIN-RELATED"/>
    <property type="match status" value="1"/>
</dbReference>
<dbReference type="PRINTS" id="PR00381">
    <property type="entry name" value="KINESINLIGHT"/>
</dbReference>
<dbReference type="SUPFAM" id="SSF48452">
    <property type="entry name" value="TPR-like"/>
    <property type="match status" value="2"/>
</dbReference>
<evidence type="ECO:0000313" key="4">
    <source>
        <dbReference type="EMBL" id="QYS98553.1"/>
    </source>
</evidence>
<dbReference type="InterPro" id="IPR053137">
    <property type="entry name" value="NLR-like"/>
</dbReference>
<dbReference type="InterPro" id="IPR049945">
    <property type="entry name" value="AAA_22"/>
</dbReference>
<dbReference type="Pfam" id="PF13424">
    <property type="entry name" value="TPR_12"/>
    <property type="match status" value="1"/>
</dbReference>
<dbReference type="InterPro" id="IPR011990">
    <property type="entry name" value="TPR-like_helical_dom_sf"/>
</dbReference>
<proteinExistence type="predicted"/>
<evidence type="ECO:0000259" key="3">
    <source>
        <dbReference type="Pfam" id="PF13401"/>
    </source>
</evidence>